<dbReference type="AlphaFoldDB" id="F4Q363"/>
<proteinExistence type="inferred from homology"/>
<feature type="transmembrane region" description="Helical" evidence="7">
    <location>
        <begin position="288"/>
        <end position="316"/>
    </location>
</feature>
<keyword evidence="4 7" id="KW-0732">Signal</keyword>
<reference evidence="9" key="1">
    <citation type="journal article" date="2011" name="Genome Res.">
        <title>Phylogeny-wide analysis of social amoeba genomes highlights ancient origins for complex intercellular communication.</title>
        <authorList>
            <person name="Heidel A.J."/>
            <person name="Lawal H.M."/>
            <person name="Felder M."/>
            <person name="Schilde C."/>
            <person name="Helps N.R."/>
            <person name="Tunggal B."/>
            <person name="Rivero F."/>
            <person name="John U."/>
            <person name="Schleicher M."/>
            <person name="Eichinger L."/>
            <person name="Platzer M."/>
            <person name="Noegel A.A."/>
            <person name="Schaap P."/>
            <person name="Gloeckner G."/>
        </authorList>
    </citation>
    <scope>NUCLEOTIDE SEQUENCE [LARGE SCALE GENOMIC DNA]</scope>
    <source>
        <strain evidence="9">SH3</strain>
    </source>
</reference>
<feature type="chain" id="PRO_5007361469" description="Transmembrane 9 superfamily member" evidence="7">
    <location>
        <begin position="30"/>
        <end position="522"/>
    </location>
</feature>
<feature type="transmembrane region" description="Helical" evidence="7">
    <location>
        <begin position="483"/>
        <end position="510"/>
    </location>
</feature>
<dbReference type="RefSeq" id="XP_004355259.1">
    <property type="nucleotide sequence ID" value="XM_004355207.1"/>
</dbReference>
<dbReference type="InterPro" id="IPR004240">
    <property type="entry name" value="EMP70"/>
</dbReference>
<dbReference type="GO" id="GO:0072657">
    <property type="term" value="P:protein localization to membrane"/>
    <property type="evidence" value="ECO:0007669"/>
    <property type="project" value="TreeGrafter"/>
</dbReference>
<evidence type="ECO:0000313" key="9">
    <source>
        <dbReference type="Proteomes" id="UP000007797"/>
    </source>
</evidence>
<name>F4Q363_CACFS</name>
<feature type="transmembrane region" description="Helical" evidence="7">
    <location>
        <begin position="233"/>
        <end position="252"/>
    </location>
</feature>
<evidence type="ECO:0000256" key="5">
    <source>
        <dbReference type="ARBA" id="ARBA00022989"/>
    </source>
</evidence>
<comment type="similarity">
    <text evidence="2 7">Belongs to the nonaspanin (TM9SF) (TC 9.A.2) family.</text>
</comment>
<keyword evidence="6 7" id="KW-0472">Membrane</keyword>
<feature type="transmembrane region" description="Helical" evidence="7">
    <location>
        <begin position="359"/>
        <end position="381"/>
    </location>
</feature>
<feature type="transmembrane region" description="Helical" evidence="7">
    <location>
        <begin position="322"/>
        <end position="347"/>
    </location>
</feature>
<evidence type="ECO:0000256" key="1">
    <source>
        <dbReference type="ARBA" id="ARBA00004141"/>
    </source>
</evidence>
<dbReference type="Proteomes" id="UP000007797">
    <property type="component" value="Unassembled WGS sequence"/>
</dbReference>
<dbReference type="OrthoDB" id="1666796at2759"/>
<evidence type="ECO:0000256" key="2">
    <source>
        <dbReference type="ARBA" id="ARBA00005227"/>
    </source>
</evidence>
<dbReference type="OMA" id="ITIVINY"/>
<evidence type="ECO:0000256" key="4">
    <source>
        <dbReference type="ARBA" id="ARBA00022729"/>
    </source>
</evidence>
<feature type="transmembrane region" description="Helical" evidence="7">
    <location>
        <begin position="451"/>
        <end position="477"/>
    </location>
</feature>
<evidence type="ECO:0000256" key="3">
    <source>
        <dbReference type="ARBA" id="ARBA00022692"/>
    </source>
</evidence>
<dbReference type="PANTHER" id="PTHR10766">
    <property type="entry name" value="TRANSMEMBRANE 9 SUPERFAMILY PROTEIN"/>
    <property type="match status" value="1"/>
</dbReference>
<protein>
    <recommendedName>
        <fullName evidence="7">Transmembrane 9 superfamily member</fullName>
    </recommendedName>
</protein>
<comment type="caution">
    <text evidence="7">Lacks conserved residue(s) required for the propagation of feature annotation.</text>
</comment>
<evidence type="ECO:0000256" key="7">
    <source>
        <dbReference type="RuleBase" id="RU363079"/>
    </source>
</evidence>
<keyword evidence="9" id="KW-1185">Reference proteome</keyword>
<sequence>MKKSIRPTTTTIVLLLLSLLCCLIIVTRGDENNHYYQYGEEVTLWYNSIGPFRNPLKSWSFDHFQSWCLTADSDYNSNQFRKGLFFDSLAHTPLVSSNLPILFGVSMESPQFICNTTINSKNKNELIDAIDNEYMYHMYLDSLSMIGRLGGKDKDKDKQDGYYLFSNRKLLILHNDHQIVGITLVGTKPIYLKEKLNITFSYSVEWYESFSNFNDRLGSFTLDTDNIMQLVSAINNIILIIVLFIPIGIIYYSNRKKPQIVNNDEEMGINNGNGNNTTTTFLLNIKDLILFSSFLGIGFQFTIIFMVFVFTCLIGLQFQDSHVMNVIVFTFPLASIGGGIMAGGYLVRSNPNIDQKTPSIIYSLSLPTILIGLLTGSRIFFPPINTTSLLLDSIQSLLGSLSILSIFCIPFSNLGYYLSTKRNIRFNFKLFNHHNNNNSHTTTTTNRSTSLIILLAGILPFLSLHMYAQLTLSYLFAYKSFHIALIHSFELIAFIIIVIQTNIIISYFLLQQSNNNNILFQF</sequence>
<organism evidence="8 9">
    <name type="scientific">Cavenderia fasciculata</name>
    <name type="common">Slime mold</name>
    <name type="synonym">Dictyostelium fasciculatum</name>
    <dbReference type="NCBI Taxonomy" id="261658"/>
    <lineage>
        <taxon>Eukaryota</taxon>
        <taxon>Amoebozoa</taxon>
        <taxon>Evosea</taxon>
        <taxon>Eumycetozoa</taxon>
        <taxon>Dictyostelia</taxon>
        <taxon>Acytosteliales</taxon>
        <taxon>Cavenderiaceae</taxon>
        <taxon>Cavenderia</taxon>
    </lineage>
</organism>
<evidence type="ECO:0000313" key="8">
    <source>
        <dbReference type="EMBL" id="EGG16785.1"/>
    </source>
</evidence>
<dbReference type="PANTHER" id="PTHR10766:SF174">
    <property type="entry name" value="TRANSMEMBRANE 9 SUPERFAMILY MEMBER"/>
    <property type="match status" value="1"/>
</dbReference>
<dbReference type="Pfam" id="PF02990">
    <property type="entry name" value="EMP70"/>
    <property type="match status" value="1"/>
</dbReference>
<keyword evidence="5 7" id="KW-1133">Transmembrane helix</keyword>
<keyword evidence="3 7" id="KW-0812">Transmembrane</keyword>
<feature type="signal peptide" evidence="7">
    <location>
        <begin position="1"/>
        <end position="29"/>
    </location>
</feature>
<evidence type="ECO:0000256" key="6">
    <source>
        <dbReference type="ARBA" id="ARBA00023136"/>
    </source>
</evidence>
<dbReference type="KEGG" id="dfa:DFA_07763"/>
<gene>
    <name evidence="8" type="ORF">DFA_07763</name>
</gene>
<dbReference type="GeneID" id="14869400"/>
<comment type="subcellular location">
    <subcellularLocation>
        <location evidence="1">Membrane</location>
        <topology evidence="1">Multi-pass membrane protein</topology>
    </subcellularLocation>
</comment>
<dbReference type="GO" id="GO:0016020">
    <property type="term" value="C:membrane"/>
    <property type="evidence" value="ECO:0007669"/>
    <property type="project" value="UniProtKB-SubCell"/>
</dbReference>
<feature type="transmembrane region" description="Helical" evidence="7">
    <location>
        <begin position="401"/>
        <end position="419"/>
    </location>
</feature>
<accession>F4Q363</accession>
<dbReference type="EMBL" id="GL883021">
    <property type="protein sequence ID" value="EGG16785.1"/>
    <property type="molecule type" value="Genomic_DNA"/>
</dbReference>